<organism evidence="1 2">
    <name type="scientific">Gigaspora margarita</name>
    <dbReference type="NCBI Taxonomy" id="4874"/>
    <lineage>
        <taxon>Eukaryota</taxon>
        <taxon>Fungi</taxon>
        <taxon>Fungi incertae sedis</taxon>
        <taxon>Mucoromycota</taxon>
        <taxon>Glomeromycotina</taxon>
        <taxon>Glomeromycetes</taxon>
        <taxon>Diversisporales</taxon>
        <taxon>Gigasporaceae</taxon>
        <taxon>Gigaspora</taxon>
    </lineage>
</organism>
<protein>
    <submittedName>
        <fullName evidence="1">Transposase domain-containing protein</fullName>
    </submittedName>
</protein>
<proteinExistence type="predicted"/>
<dbReference type="EMBL" id="WTPW01001940">
    <property type="protein sequence ID" value="KAF0406515.1"/>
    <property type="molecule type" value="Genomic_DNA"/>
</dbReference>
<reference evidence="1 2" key="1">
    <citation type="journal article" date="2019" name="Environ. Microbiol.">
        <title>At the nexus of three kingdoms: the genome of the mycorrhizal fungus Gigaspora margarita provides insights into plant, endobacterial and fungal interactions.</title>
        <authorList>
            <person name="Venice F."/>
            <person name="Ghignone S."/>
            <person name="Salvioli di Fossalunga A."/>
            <person name="Amselem J."/>
            <person name="Novero M."/>
            <person name="Xianan X."/>
            <person name="Sedzielewska Toro K."/>
            <person name="Morin E."/>
            <person name="Lipzen A."/>
            <person name="Grigoriev I.V."/>
            <person name="Henrissat B."/>
            <person name="Martin F.M."/>
            <person name="Bonfante P."/>
        </authorList>
    </citation>
    <scope>NUCLEOTIDE SEQUENCE [LARGE SCALE GENOMIC DNA]</scope>
    <source>
        <strain evidence="1 2">BEG34</strain>
    </source>
</reference>
<accession>A0A8H3X5Y9</accession>
<evidence type="ECO:0000313" key="1">
    <source>
        <dbReference type="EMBL" id="KAF0406515.1"/>
    </source>
</evidence>
<keyword evidence="2" id="KW-1185">Reference proteome</keyword>
<sequence length="125" mass="14530">MHRFLFNTYNIQESVITSSERFSGKLLPPQQQKLIIPAELLDLLIEYYTAAYENLSYRKPFADNLDDSIIVLNQADHYSVNLLNGFIEHKLVYIKWYKPVSSAATRFHISSNDNAKTCNVELWNT</sequence>
<dbReference type="OrthoDB" id="2441538at2759"/>
<gene>
    <name evidence="1" type="ORF">F8M41_008840</name>
</gene>
<evidence type="ECO:0000313" key="2">
    <source>
        <dbReference type="Proteomes" id="UP000439903"/>
    </source>
</evidence>
<name>A0A8H3X5Y9_GIGMA</name>
<dbReference type="Proteomes" id="UP000439903">
    <property type="component" value="Unassembled WGS sequence"/>
</dbReference>
<comment type="caution">
    <text evidence="1">The sequence shown here is derived from an EMBL/GenBank/DDBJ whole genome shotgun (WGS) entry which is preliminary data.</text>
</comment>
<dbReference type="AlphaFoldDB" id="A0A8H3X5Y9"/>